<dbReference type="Proteomes" id="UP000186922">
    <property type="component" value="Unassembled WGS sequence"/>
</dbReference>
<dbReference type="AlphaFoldDB" id="A0A1D1V753"/>
<proteinExistence type="predicted"/>
<accession>A0A1D1V753</accession>
<evidence type="ECO:0000313" key="1">
    <source>
        <dbReference type="EMBL" id="GAU97484.1"/>
    </source>
</evidence>
<comment type="caution">
    <text evidence="1">The sequence shown here is derived from an EMBL/GenBank/DDBJ whole genome shotgun (WGS) entry which is preliminary data.</text>
</comment>
<dbReference type="EMBL" id="BDGG01000004">
    <property type="protein sequence ID" value="GAU97484.1"/>
    <property type="molecule type" value="Genomic_DNA"/>
</dbReference>
<evidence type="ECO:0000313" key="2">
    <source>
        <dbReference type="Proteomes" id="UP000186922"/>
    </source>
</evidence>
<gene>
    <name evidence="1" type="primary">RvY_08768-1</name>
    <name evidence="1" type="synonym">RvY_08768.1</name>
    <name evidence="1" type="ORF">RvY_08768</name>
</gene>
<keyword evidence="2" id="KW-1185">Reference proteome</keyword>
<protein>
    <submittedName>
        <fullName evidence="1">Uncharacterized protein</fullName>
    </submittedName>
</protein>
<sequence length="99" mass="11242">MSSFNFSDPVAFPFLQNQKDLVRCYATLMKLEVEAQTKNSAGSDFSSGTLDVLQNLHSKPSTAGIVTFKLAKLDRSYRVSIFERINYVKCQTRLRKDNN</sequence>
<organism evidence="1 2">
    <name type="scientific">Ramazzottius varieornatus</name>
    <name type="common">Water bear</name>
    <name type="synonym">Tardigrade</name>
    <dbReference type="NCBI Taxonomy" id="947166"/>
    <lineage>
        <taxon>Eukaryota</taxon>
        <taxon>Metazoa</taxon>
        <taxon>Ecdysozoa</taxon>
        <taxon>Tardigrada</taxon>
        <taxon>Eutardigrada</taxon>
        <taxon>Parachela</taxon>
        <taxon>Hypsibioidea</taxon>
        <taxon>Ramazzottiidae</taxon>
        <taxon>Ramazzottius</taxon>
    </lineage>
</organism>
<name>A0A1D1V753_RAMVA</name>
<reference evidence="1 2" key="1">
    <citation type="journal article" date="2016" name="Nat. Commun.">
        <title>Extremotolerant tardigrade genome and improved radiotolerance of human cultured cells by tardigrade-unique protein.</title>
        <authorList>
            <person name="Hashimoto T."/>
            <person name="Horikawa D.D."/>
            <person name="Saito Y."/>
            <person name="Kuwahara H."/>
            <person name="Kozuka-Hata H."/>
            <person name="Shin-I T."/>
            <person name="Minakuchi Y."/>
            <person name="Ohishi K."/>
            <person name="Motoyama A."/>
            <person name="Aizu T."/>
            <person name="Enomoto A."/>
            <person name="Kondo K."/>
            <person name="Tanaka S."/>
            <person name="Hara Y."/>
            <person name="Koshikawa S."/>
            <person name="Sagara H."/>
            <person name="Miura T."/>
            <person name="Yokobori S."/>
            <person name="Miyagawa K."/>
            <person name="Suzuki Y."/>
            <person name="Kubo T."/>
            <person name="Oyama M."/>
            <person name="Kohara Y."/>
            <person name="Fujiyama A."/>
            <person name="Arakawa K."/>
            <person name="Katayama T."/>
            <person name="Toyoda A."/>
            <person name="Kunieda T."/>
        </authorList>
    </citation>
    <scope>NUCLEOTIDE SEQUENCE [LARGE SCALE GENOMIC DNA]</scope>
    <source>
        <strain evidence="1 2">YOKOZUNA-1</strain>
    </source>
</reference>